<dbReference type="InterPro" id="IPR045851">
    <property type="entry name" value="AMP-bd_C_sf"/>
</dbReference>
<dbReference type="VEuPathDB" id="FungiDB:DNF11_0706"/>
<evidence type="ECO:0000259" key="2">
    <source>
        <dbReference type="Pfam" id="PF13193"/>
    </source>
</evidence>
<evidence type="ECO:0000313" key="4">
    <source>
        <dbReference type="Proteomes" id="UP000269793"/>
    </source>
</evidence>
<evidence type="ECO:0000313" key="3">
    <source>
        <dbReference type="EMBL" id="AYO41656.1"/>
    </source>
</evidence>
<evidence type="ECO:0000259" key="1">
    <source>
        <dbReference type="Pfam" id="PF00501"/>
    </source>
</evidence>
<dbReference type="InterPro" id="IPR000873">
    <property type="entry name" value="AMP-dep_synth/lig_dom"/>
</dbReference>
<keyword evidence="4" id="KW-1185">Reference proteome</keyword>
<dbReference type="Gene3D" id="3.40.50.980">
    <property type="match status" value="2"/>
</dbReference>
<dbReference type="GO" id="GO:0016207">
    <property type="term" value="F:4-coumarate-CoA ligase activity"/>
    <property type="evidence" value="ECO:0007669"/>
    <property type="project" value="UniProtKB-EC"/>
</dbReference>
<keyword evidence="3" id="KW-0436">Ligase</keyword>
<dbReference type="EMBL" id="CP033148">
    <property type="protein sequence ID" value="AYO41656.1"/>
    <property type="molecule type" value="Genomic_DNA"/>
</dbReference>
<dbReference type="InterPro" id="IPR020845">
    <property type="entry name" value="AMP-binding_CS"/>
</dbReference>
<dbReference type="Pfam" id="PF00501">
    <property type="entry name" value="AMP-binding"/>
    <property type="match status" value="1"/>
</dbReference>
<sequence length="583" mass="64862">MTMIFKSVYRPLELPLHETVPSFVLRFTSDENDNKKILIPSVNTNRRRASALSLAQVRESAYGFGTALMSKDVVNRPWKKGEVMAFYSENQHDYLVAALGVMLAGGVPSLLSPMYKPEELNHAFELTHPRAILASVHTYEGAKNAAAKFSQTGAGNVDVYVFDEEHERSMYTHLIDPGKKLRASGDMSLETVRINPTTDEAFYCFSSGTSGLPKAVRLSHSNMVTNTIQMTVTLGGRVNKPVYDPSEWYNQPDAPVHDGENEVHYSLLPQFHCYGMITALINLHTITPGVIEAKFTPESFFRAVQDFKVTFTFVVPPILIALVRSPLADKYDLSTIKSFASGAAYLSKELCQMVNKRYGISITDGYGMTETSPIVSLQTQNDLSLNKLNVGRLVSNTEAQIIDMNTNKLLGPNEIGEIWIRGPQVMLGYLKNDEANAKTFIPHANDKDRFLRSGDIASIDENGYITLHDRVKDIIKYNGYQVAASEIEKVINTLPFVLESAVVAKVIKDDVSNNELPWACIVARPDSSHTAGNARDSEVLDYVNERVSGYKKLRGVCWMESLPRTASGKVLKRELRKFVAGEQ</sequence>
<dbReference type="PANTHER" id="PTHR24096:SF422">
    <property type="entry name" value="BCDNA.GH02901"/>
    <property type="match status" value="1"/>
</dbReference>
<accession>A0A3G2S1L5</accession>
<dbReference type="InterPro" id="IPR025110">
    <property type="entry name" value="AMP-bd_C"/>
</dbReference>
<dbReference type="PROSITE" id="PS00455">
    <property type="entry name" value="AMP_BINDING"/>
    <property type="match status" value="1"/>
</dbReference>
<feature type="domain" description="AMP-binding enzyme C-terminal" evidence="2">
    <location>
        <begin position="486"/>
        <end position="569"/>
    </location>
</feature>
<gene>
    <name evidence="3" type="primary">4cl1</name>
    <name evidence="3" type="ORF">DNF11_0706</name>
</gene>
<dbReference type="Gene3D" id="3.30.300.30">
    <property type="match status" value="1"/>
</dbReference>
<feature type="domain" description="AMP-dependent synthetase/ligase" evidence="1">
    <location>
        <begin position="52"/>
        <end position="430"/>
    </location>
</feature>
<protein>
    <submittedName>
        <fullName evidence="3">Putative 4-coumarate--CoA ligase 1</fullName>
        <ecNumber evidence="3">6.2.1.12</ecNumber>
    </submittedName>
</protein>
<dbReference type="AlphaFoldDB" id="A0A3G2S1L5"/>
<dbReference type="Gene3D" id="2.30.38.10">
    <property type="entry name" value="Luciferase, Domain 3"/>
    <property type="match status" value="1"/>
</dbReference>
<proteinExistence type="predicted"/>
<name>A0A3G2S1L5_MALR7</name>
<dbReference type="STRING" id="425264.A0A3G2S1L5"/>
<dbReference type="PANTHER" id="PTHR24096">
    <property type="entry name" value="LONG-CHAIN-FATTY-ACID--COA LIGASE"/>
    <property type="match status" value="1"/>
</dbReference>
<dbReference type="Pfam" id="PF13193">
    <property type="entry name" value="AMP-binding_C"/>
    <property type="match status" value="1"/>
</dbReference>
<organism evidence="3 4">
    <name type="scientific">Malassezia restricta (strain ATCC 96810 / NBRC 103918 / CBS 7877)</name>
    <name type="common">Seborrheic dermatitis infection agent</name>
    <dbReference type="NCBI Taxonomy" id="425264"/>
    <lineage>
        <taxon>Eukaryota</taxon>
        <taxon>Fungi</taxon>
        <taxon>Dikarya</taxon>
        <taxon>Basidiomycota</taxon>
        <taxon>Ustilaginomycotina</taxon>
        <taxon>Malasseziomycetes</taxon>
        <taxon>Malasseziales</taxon>
        <taxon>Malasseziaceae</taxon>
        <taxon>Malassezia</taxon>
    </lineage>
</organism>
<dbReference type="Proteomes" id="UP000269793">
    <property type="component" value="Chromosome I"/>
</dbReference>
<reference evidence="3 4" key="1">
    <citation type="submission" date="2018-10" db="EMBL/GenBank/DDBJ databases">
        <title>Complete genome sequence of Malassezia restricta CBS 7877.</title>
        <authorList>
            <person name="Morand S.C."/>
            <person name="Bertignac M."/>
            <person name="Iltis A."/>
            <person name="Kolder I."/>
            <person name="Pirovano W."/>
            <person name="Jourdain R."/>
            <person name="Clavaud C."/>
        </authorList>
    </citation>
    <scope>NUCLEOTIDE SEQUENCE [LARGE SCALE GENOMIC DNA]</scope>
    <source>
        <strain evidence="3 4">CBS 7877</strain>
    </source>
</reference>
<dbReference type="OrthoDB" id="1898221at2759"/>
<dbReference type="EC" id="6.2.1.12" evidence="3"/>
<dbReference type="SUPFAM" id="SSF56801">
    <property type="entry name" value="Acetyl-CoA synthetase-like"/>
    <property type="match status" value="1"/>
</dbReference>